<dbReference type="InterPro" id="IPR040025">
    <property type="entry name" value="Znf622/Rei1/Reh1"/>
</dbReference>
<dbReference type="OrthoDB" id="19329at2759"/>
<keyword evidence="5" id="KW-0677">Repeat</keyword>
<evidence type="ECO:0000256" key="6">
    <source>
        <dbReference type="ARBA" id="ARBA00022833"/>
    </source>
</evidence>
<dbReference type="AlphaFoldDB" id="A0A8J5TKQ4"/>
<dbReference type="EMBL" id="JAHLQT010001931">
    <property type="protein sequence ID" value="KAG7177599.1"/>
    <property type="molecule type" value="Genomic_DNA"/>
</dbReference>
<evidence type="ECO:0000259" key="10">
    <source>
        <dbReference type="PROSITE" id="PS50157"/>
    </source>
</evidence>
<evidence type="ECO:0000256" key="7">
    <source>
        <dbReference type="ARBA" id="ARBA00034126"/>
    </source>
</evidence>
<dbReference type="GO" id="GO:0008270">
    <property type="term" value="F:zinc ion binding"/>
    <property type="evidence" value="ECO:0007669"/>
    <property type="project" value="UniProtKB-KW"/>
</dbReference>
<keyword evidence="8" id="KW-0863">Zinc-finger</keyword>
<dbReference type="Pfam" id="PF12756">
    <property type="entry name" value="zf-C2H2_2"/>
    <property type="match status" value="1"/>
</dbReference>
<evidence type="ECO:0000313" key="12">
    <source>
        <dbReference type="Proteomes" id="UP000747542"/>
    </source>
</evidence>
<dbReference type="GO" id="GO:0005737">
    <property type="term" value="C:cytoplasm"/>
    <property type="evidence" value="ECO:0007669"/>
    <property type="project" value="UniProtKB-SubCell"/>
</dbReference>
<gene>
    <name evidence="11" type="primary">Znf622-L</name>
    <name evidence="11" type="ORF">Hamer_G008243</name>
</gene>
<dbReference type="InterPro" id="IPR013087">
    <property type="entry name" value="Znf_C2H2_type"/>
</dbReference>
<dbReference type="InterPro" id="IPR003604">
    <property type="entry name" value="Matrin/U1-like-C_Znf_C2H2"/>
</dbReference>
<evidence type="ECO:0000256" key="8">
    <source>
        <dbReference type="PROSITE-ProRule" id="PRU00042"/>
    </source>
</evidence>
<evidence type="ECO:0000256" key="2">
    <source>
        <dbReference type="ARBA" id="ARBA00022490"/>
    </source>
</evidence>
<keyword evidence="2" id="KW-0963">Cytoplasm</keyword>
<dbReference type="GO" id="GO:0042273">
    <property type="term" value="P:ribosomal large subunit biogenesis"/>
    <property type="evidence" value="ECO:0007669"/>
    <property type="project" value="TreeGrafter"/>
</dbReference>
<keyword evidence="12" id="KW-1185">Reference proteome</keyword>
<dbReference type="SMART" id="SM00451">
    <property type="entry name" value="ZnF_U1"/>
    <property type="match status" value="2"/>
</dbReference>
<evidence type="ECO:0000256" key="9">
    <source>
        <dbReference type="SAM" id="MobiDB-lite"/>
    </source>
</evidence>
<organism evidence="11 12">
    <name type="scientific">Homarus americanus</name>
    <name type="common">American lobster</name>
    <dbReference type="NCBI Taxonomy" id="6706"/>
    <lineage>
        <taxon>Eukaryota</taxon>
        <taxon>Metazoa</taxon>
        <taxon>Ecdysozoa</taxon>
        <taxon>Arthropoda</taxon>
        <taxon>Crustacea</taxon>
        <taxon>Multicrustacea</taxon>
        <taxon>Malacostraca</taxon>
        <taxon>Eumalacostraca</taxon>
        <taxon>Eucarida</taxon>
        <taxon>Decapoda</taxon>
        <taxon>Pleocyemata</taxon>
        <taxon>Astacidea</taxon>
        <taxon>Nephropoidea</taxon>
        <taxon>Nephropidae</taxon>
        <taxon>Homarus</taxon>
    </lineage>
</organism>
<evidence type="ECO:0000256" key="3">
    <source>
        <dbReference type="ARBA" id="ARBA00022517"/>
    </source>
</evidence>
<comment type="subcellular location">
    <subcellularLocation>
        <location evidence="1">Cytoplasm</location>
    </subcellularLocation>
</comment>
<dbReference type="GO" id="GO:0030687">
    <property type="term" value="C:preribosome, large subunit precursor"/>
    <property type="evidence" value="ECO:0007669"/>
    <property type="project" value="TreeGrafter"/>
</dbReference>
<comment type="similarity">
    <text evidence="7">Belongs to the REI1 family.</text>
</comment>
<dbReference type="InterPro" id="IPR041661">
    <property type="entry name" value="ZN622/Rei1/Reh1_Znf-C2H2"/>
</dbReference>
<evidence type="ECO:0000256" key="4">
    <source>
        <dbReference type="ARBA" id="ARBA00022723"/>
    </source>
</evidence>
<dbReference type="PROSITE" id="PS00028">
    <property type="entry name" value="ZINC_FINGER_C2H2_1"/>
    <property type="match status" value="1"/>
</dbReference>
<accession>A0A8J5TKQ4</accession>
<dbReference type="SMART" id="SM00355">
    <property type="entry name" value="ZnF_C2H2"/>
    <property type="match status" value="4"/>
</dbReference>
<feature type="domain" description="C2H2-type" evidence="10">
    <location>
        <begin position="69"/>
        <end position="94"/>
    </location>
</feature>
<protein>
    <submittedName>
        <fullName evidence="11">Zinc finger protein 622-like</fullName>
    </submittedName>
</protein>
<proteinExistence type="inferred from homology"/>
<keyword evidence="4" id="KW-0479">Metal-binding</keyword>
<reference evidence="11" key="1">
    <citation type="journal article" date="2021" name="Sci. Adv.">
        <title>The American lobster genome reveals insights on longevity, neural, and immune adaptations.</title>
        <authorList>
            <person name="Polinski J.M."/>
            <person name="Zimin A.V."/>
            <person name="Clark K.F."/>
            <person name="Kohn A.B."/>
            <person name="Sadowski N."/>
            <person name="Timp W."/>
            <person name="Ptitsyn A."/>
            <person name="Khanna P."/>
            <person name="Romanova D.Y."/>
            <person name="Williams P."/>
            <person name="Greenwood S.J."/>
            <person name="Moroz L.L."/>
            <person name="Walt D.R."/>
            <person name="Bodnar A.G."/>
        </authorList>
    </citation>
    <scope>NUCLEOTIDE SEQUENCE</scope>
    <source>
        <strain evidence="11">GMGI-L3</strain>
    </source>
</reference>
<dbReference type="PROSITE" id="PS50157">
    <property type="entry name" value="ZINC_FINGER_C2H2_2"/>
    <property type="match status" value="1"/>
</dbReference>
<comment type="caution">
    <text evidence="11">The sequence shown here is derived from an EMBL/GenBank/DDBJ whole genome shotgun (WGS) entry which is preliminary data.</text>
</comment>
<feature type="region of interest" description="Disordered" evidence="9">
    <location>
        <begin position="102"/>
        <end position="138"/>
    </location>
</feature>
<dbReference type="PANTHER" id="PTHR13182:SF8">
    <property type="entry name" value="CYTOPLASMIC 60S SUBUNIT BIOGENESIS FACTOR ZNF622"/>
    <property type="match status" value="1"/>
</dbReference>
<dbReference type="PANTHER" id="PTHR13182">
    <property type="entry name" value="ZINC FINGER PROTEIN 622"/>
    <property type="match status" value="1"/>
</dbReference>
<evidence type="ECO:0000256" key="5">
    <source>
        <dbReference type="ARBA" id="ARBA00022737"/>
    </source>
</evidence>
<dbReference type="Proteomes" id="UP000747542">
    <property type="component" value="Unassembled WGS sequence"/>
</dbReference>
<keyword evidence="6" id="KW-0862">Zinc</keyword>
<sequence>MATFTCLSCHVVFVDGDGQRDHFRSDWHRYNLMRKVAVLPPVSRETYNERVVQAQGNAQQATTNAHEKIPCRPCKKTFTSQNAYDNHLKSKKHSEVVVAQAEEIKNKKNKGKQRQPKPTEEDDEEDDEDTEVEEVDSDEWEGDTIELLDCLFCSHHSDTLEDELHHMTEKHSFFVPDLEFCVDVSGLITYLGEKIGCGFECLACKWRARRCPTLDSIRKHMVDKGHRKIVLDGDTLLEYAEFYDYSSSYPDAGEGAAGEEEVHQTVLTGDGYELVLPSGACIGHRSLRRYYRQKIDPNHLAVVLKKKPGAAFPSVMAKYRSLGWNGATRADIVRKSRDLKFMHRLQNKQQMKLGVRANKLFVTRPQNPV</sequence>
<dbReference type="Pfam" id="PF12874">
    <property type="entry name" value="zf-met"/>
    <property type="match status" value="1"/>
</dbReference>
<dbReference type="GO" id="GO:0003676">
    <property type="term" value="F:nucleic acid binding"/>
    <property type="evidence" value="ECO:0007669"/>
    <property type="project" value="InterPro"/>
</dbReference>
<feature type="compositionally biased region" description="Acidic residues" evidence="9">
    <location>
        <begin position="120"/>
        <end position="138"/>
    </location>
</feature>
<evidence type="ECO:0000256" key="1">
    <source>
        <dbReference type="ARBA" id="ARBA00004496"/>
    </source>
</evidence>
<keyword evidence="3" id="KW-0690">Ribosome biogenesis</keyword>
<evidence type="ECO:0000313" key="11">
    <source>
        <dbReference type="EMBL" id="KAG7177599.1"/>
    </source>
</evidence>
<name>A0A8J5TKQ4_HOMAM</name>